<keyword evidence="3 6" id="KW-0863">Zinc-finger</keyword>
<evidence type="ECO:0000313" key="9">
    <source>
        <dbReference type="EMBL" id="KAK2154233.1"/>
    </source>
</evidence>
<dbReference type="InterPro" id="IPR032443">
    <property type="entry name" value="RAWUL"/>
</dbReference>
<dbReference type="FunFam" id="3.30.40.10:FF:000033">
    <property type="entry name" value="Polycomb group RING finger protein 3"/>
    <property type="match status" value="1"/>
</dbReference>
<keyword evidence="5" id="KW-0539">Nucleus</keyword>
<name>A0AAD9JJ95_9ANNE</name>
<feature type="compositionally biased region" description="Polar residues" evidence="7">
    <location>
        <begin position="136"/>
        <end position="146"/>
    </location>
</feature>
<dbReference type="InterPro" id="IPR018957">
    <property type="entry name" value="Znf_C3HC4_RING-type"/>
</dbReference>
<dbReference type="Proteomes" id="UP001208570">
    <property type="component" value="Unassembled WGS sequence"/>
</dbReference>
<evidence type="ECO:0000256" key="5">
    <source>
        <dbReference type="ARBA" id="ARBA00023242"/>
    </source>
</evidence>
<keyword evidence="10" id="KW-1185">Reference proteome</keyword>
<evidence type="ECO:0000256" key="7">
    <source>
        <dbReference type="SAM" id="MobiDB-lite"/>
    </source>
</evidence>
<evidence type="ECO:0000256" key="4">
    <source>
        <dbReference type="ARBA" id="ARBA00022833"/>
    </source>
</evidence>
<evidence type="ECO:0000256" key="1">
    <source>
        <dbReference type="ARBA" id="ARBA00004123"/>
    </source>
</evidence>
<dbReference type="EMBL" id="JAODUP010000274">
    <property type="protein sequence ID" value="KAK2154233.1"/>
    <property type="molecule type" value="Genomic_DNA"/>
</dbReference>
<feature type="domain" description="RING-type" evidence="8">
    <location>
        <begin position="23"/>
        <end position="61"/>
    </location>
</feature>
<sequence>MKTKNNIMERKIRLRTLNSHITCFLCKGYLVDATTITECLHTFCKSCIVKYLQRNVTCPKCGGVIHQSHPLNYISHDRTMQDIVYKLVPGLQEDEREKHESYCVKHGLPLPKANSGNEDNPNPHQNNNCTAVTKAASDTSAPSTQDDSQDYHRYDEQVNLYLECQSHQLKSLKRKFIRCSSHATITHLKKFLALKLFNNLEKFRSVDIMLNNEILGKDHTLKFIWVTRWRLKQPLELQYRPRVEL</sequence>
<comment type="caution">
    <text evidence="9">The sequence shown here is derived from an EMBL/GenBank/DDBJ whole genome shotgun (WGS) entry which is preliminary data.</text>
</comment>
<organism evidence="9 10">
    <name type="scientific">Paralvinella palmiformis</name>
    <dbReference type="NCBI Taxonomy" id="53620"/>
    <lineage>
        <taxon>Eukaryota</taxon>
        <taxon>Metazoa</taxon>
        <taxon>Spiralia</taxon>
        <taxon>Lophotrochozoa</taxon>
        <taxon>Annelida</taxon>
        <taxon>Polychaeta</taxon>
        <taxon>Sedentaria</taxon>
        <taxon>Canalipalpata</taxon>
        <taxon>Terebellida</taxon>
        <taxon>Terebelliformia</taxon>
        <taxon>Alvinellidae</taxon>
        <taxon>Paralvinella</taxon>
    </lineage>
</organism>
<feature type="compositionally biased region" description="Low complexity" evidence="7">
    <location>
        <begin position="117"/>
        <end position="128"/>
    </location>
</feature>
<dbReference type="InterPro" id="IPR013083">
    <property type="entry name" value="Znf_RING/FYVE/PHD"/>
</dbReference>
<evidence type="ECO:0000313" key="10">
    <source>
        <dbReference type="Proteomes" id="UP001208570"/>
    </source>
</evidence>
<comment type="subcellular location">
    <subcellularLocation>
        <location evidence="1">Nucleus</location>
    </subcellularLocation>
</comment>
<feature type="region of interest" description="Disordered" evidence="7">
    <location>
        <begin position="113"/>
        <end position="149"/>
    </location>
</feature>
<dbReference type="InterPro" id="IPR017907">
    <property type="entry name" value="Znf_RING_CS"/>
</dbReference>
<dbReference type="GO" id="GO:0008270">
    <property type="term" value="F:zinc ion binding"/>
    <property type="evidence" value="ECO:0007669"/>
    <property type="project" value="UniProtKB-KW"/>
</dbReference>
<accession>A0AAD9JJ95</accession>
<proteinExistence type="predicted"/>
<evidence type="ECO:0000256" key="3">
    <source>
        <dbReference type="ARBA" id="ARBA00022771"/>
    </source>
</evidence>
<dbReference type="AlphaFoldDB" id="A0AAD9JJ95"/>
<dbReference type="PROSITE" id="PS50089">
    <property type="entry name" value="ZF_RING_2"/>
    <property type="match status" value="1"/>
</dbReference>
<dbReference type="InterPro" id="IPR051507">
    <property type="entry name" value="PcG_RING_finger"/>
</dbReference>
<reference evidence="9" key="1">
    <citation type="journal article" date="2023" name="Mol. Biol. Evol.">
        <title>Third-Generation Sequencing Reveals the Adaptive Role of the Epigenome in Three Deep-Sea Polychaetes.</title>
        <authorList>
            <person name="Perez M."/>
            <person name="Aroh O."/>
            <person name="Sun Y."/>
            <person name="Lan Y."/>
            <person name="Juniper S.K."/>
            <person name="Young C.R."/>
            <person name="Angers B."/>
            <person name="Qian P.Y."/>
        </authorList>
    </citation>
    <scope>NUCLEOTIDE SEQUENCE</scope>
    <source>
        <strain evidence="9">P08H-3</strain>
    </source>
</reference>
<keyword evidence="2" id="KW-0479">Metal-binding</keyword>
<dbReference type="SMART" id="SM00184">
    <property type="entry name" value="RING"/>
    <property type="match status" value="1"/>
</dbReference>
<keyword evidence="4" id="KW-0862">Zinc</keyword>
<dbReference type="Gene3D" id="3.30.40.10">
    <property type="entry name" value="Zinc/RING finger domain, C3HC4 (zinc finger)"/>
    <property type="match status" value="1"/>
</dbReference>
<dbReference type="GO" id="GO:0031519">
    <property type="term" value="C:PcG protein complex"/>
    <property type="evidence" value="ECO:0007669"/>
    <property type="project" value="UniProtKB-ARBA"/>
</dbReference>
<dbReference type="SUPFAM" id="SSF57850">
    <property type="entry name" value="RING/U-box"/>
    <property type="match status" value="1"/>
</dbReference>
<protein>
    <recommendedName>
        <fullName evidence="8">RING-type domain-containing protein</fullName>
    </recommendedName>
</protein>
<dbReference type="PROSITE" id="PS00518">
    <property type="entry name" value="ZF_RING_1"/>
    <property type="match status" value="1"/>
</dbReference>
<dbReference type="InterPro" id="IPR001841">
    <property type="entry name" value="Znf_RING"/>
</dbReference>
<dbReference type="Pfam" id="PF16207">
    <property type="entry name" value="RAWUL"/>
    <property type="match status" value="1"/>
</dbReference>
<dbReference type="Gene3D" id="3.10.20.90">
    <property type="entry name" value="Phosphatidylinositol 3-kinase Catalytic Subunit, Chain A, domain 1"/>
    <property type="match status" value="1"/>
</dbReference>
<evidence type="ECO:0000256" key="6">
    <source>
        <dbReference type="PROSITE-ProRule" id="PRU00175"/>
    </source>
</evidence>
<evidence type="ECO:0000256" key="2">
    <source>
        <dbReference type="ARBA" id="ARBA00022723"/>
    </source>
</evidence>
<evidence type="ECO:0000259" key="8">
    <source>
        <dbReference type="PROSITE" id="PS50089"/>
    </source>
</evidence>
<gene>
    <name evidence="9" type="ORF">LSH36_274g06029</name>
</gene>
<dbReference type="Pfam" id="PF00097">
    <property type="entry name" value="zf-C3HC4"/>
    <property type="match status" value="1"/>
</dbReference>
<dbReference type="PANTHER" id="PTHR45893">
    <property type="entry name" value="POLYCOMB GROUP RING FINGER PROTEIN"/>
    <property type="match status" value="1"/>
</dbReference>